<dbReference type="Gene3D" id="1.10.10.10">
    <property type="entry name" value="Winged helix-like DNA-binding domain superfamily/Winged helix DNA-binding domain"/>
    <property type="match status" value="1"/>
</dbReference>
<feature type="domain" description="HTH gntR-type" evidence="4">
    <location>
        <begin position="8"/>
        <end position="76"/>
    </location>
</feature>
<dbReference type="Pfam" id="PF00392">
    <property type="entry name" value="GntR"/>
    <property type="match status" value="1"/>
</dbReference>
<keyword evidence="3" id="KW-0804">Transcription</keyword>
<dbReference type="PANTHER" id="PTHR38445">
    <property type="entry name" value="HTH-TYPE TRANSCRIPTIONAL REPRESSOR YTRA"/>
    <property type="match status" value="1"/>
</dbReference>
<dbReference type="SMART" id="SM00345">
    <property type="entry name" value="HTH_GNTR"/>
    <property type="match status" value="1"/>
</dbReference>
<sequence>MSAFDSPSAIYLQIADRMQEQILTGAWQEGKRIPSIREMAAEVQVNPNTVMRAYAHLQEQGVIFNRRGVGYFVSPEGKARVCAMKQASFIENRLPRLFHEAQLLGISPEQLMKLYQAFRDEER</sequence>
<dbReference type="Proteomes" id="UP001499988">
    <property type="component" value="Unassembled WGS sequence"/>
</dbReference>
<reference evidence="6" key="1">
    <citation type="journal article" date="2019" name="Int. J. Syst. Evol. Microbiol.">
        <title>The Global Catalogue of Microorganisms (GCM) 10K type strain sequencing project: providing services to taxonomists for standard genome sequencing and annotation.</title>
        <authorList>
            <consortium name="The Broad Institute Genomics Platform"/>
            <consortium name="The Broad Institute Genome Sequencing Center for Infectious Disease"/>
            <person name="Wu L."/>
            <person name="Ma J."/>
        </authorList>
    </citation>
    <scope>NUCLEOTIDE SEQUENCE [LARGE SCALE GENOMIC DNA]</scope>
    <source>
        <strain evidence="6">JCM 18401</strain>
    </source>
</reference>
<evidence type="ECO:0000313" key="5">
    <source>
        <dbReference type="EMBL" id="GAA4873478.1"/>
    </source>
</evidence>
<gene>
    <name evidence="5" type="ORF">GCM10023333_02920</name>
</gene>
<dbReference type="PROSITE" id="PS50949">
    <property type="entry name" value="HTH_GNTR"/>
    <property type="match status" value="1"/>
</dbReference>
<evidence type="ECO:0000259" key="4">
    <source>
        <dbReference type="PROSITE" id="PS50949"/>
    </source>
</evidence>
<name>A0ABP9EA65_9GAMM</name>
<dbReference type="PANTHER" id="PTHR38445:SF10">
    <property type="entry name" value="GNTR-FAMILY TRANSCRIPTIONAL REGULATOR"/>
    <property type="match status" value="1"/>
</dbReference>
<keyword evidence="2" id="KW-0238">DNA-binding</keyword>
<dbReference type="SUPFAM" id="SSF46785">
    <property type="entry name" value="Winged helix' DNA-binding domain"/>
    <property type="match status" value="1"/>
</dbReference>
<comment type="caution">
    <text evidence="5">The sequence shown here is derived from an EMBL/GenBank/DDBJ whole genome shotgun (WGS) entry which is preliminary data.</text>
</comment>
<dbReference type="InterPro" id="IPR036390">
    <property type="entry name" value="WH_DNA-bd_sf"/>
</dbReference>
<dbReference type="CDD" id="cd07377">
    <property type="entry name" value="WHTH_GntR"/>
    <property type="match status" value="1"/>
</dbReference>
<protein>
    <submittedName>
        <fullName evidence="5">GntR family transcriptional regulator</fullName>
    </submittedName>
</protein>
<organism evidence="5 6">
    <name type="scientific">Ferrimonas pelagia</name>
    <dbReference type="NCBI Taxonomy" id="1177826"/>
    <lineage>
        <taxon>Bacteria</taxon>
        <taxon>Pseudomonadati</taxon>
        <taxon>Pseudomonadota</taxon>
        <taxon>Gammaproteobacteria</taxon>
        <taxon>Alteromonadales</taxon>
        <taxon>Ferrimonadaceae</taxon>
        <taxon>Ferrimonas</taxon>
    </lineage>
</organism>
<evidence type="ECO:0000313" key="6">
    <source>
        <dbReference type="Proteomes" id="UP001499988"/>
    </source>
</evidence>
<evidence type="ECO:0000256" key="2">
    <source>
        <dbReference type="ARBA" id="ARBA00023125"/>
    </source>
</evidence>
<dbReference type="InterPro" id="IPR036388">
    <property type="entry name" value="WH-like_DNA-bd_sf"/>
</dbReference>
<dbReference type="InterPro" id="IPR000524">
    <property type="entry name" value="Tscrpt_reg_HTH_GntR"/>
</dbReference>
<dbReference type="Gene3D" id="1.10.287.100">
    <property type="match status" value="1"/>
</dbReference>
<proteinExistence type="predicted"/>
<evidence type="ECO:0000256" key="3">
    <source>
        <dbReference type="ARBA" id="ARBA00023163"/>
    </source>
</evidence>
<evidence type="ECO:0000256" key="1">
    <source>
        <dbReference type="ARBA" id="ARBA00023015"/>
    </source>
</evidence>
<dbReference type="RefSeq" id="WP_345332589.1">
    <property type="nucleotide sequence ID" value="NZ_BAABJZ010000004.1"/>
</dbReference>
<dbReference type="EMBL" id="BAABJZ010000004">
    <property type="protein sequence ID" value="GAA4873478.1"/>
    <property type="molecule type" value="Genomic_DNA"/>
</dbReference>
<accession>A0ABP9EA65</accession>
<keyword evidence="1" id="KW-0805">Transcription regulation</keyword>
<keyword evidence="6" id="KW-1185">Reference proteome</keyword>